<dbReference type="EMBL" id="JAKOGI010000854">
    <property type="protein sequence ID" value="KAJ8429843.1"/>
    <property type="molecule type" value="Genomic_DNA"/>
</dbReference>
<comment type="caution">
    <text evidence="2">The sequence shown here is derived from an EMBL/GenBank/DDBJ whole genome shotgun (WGS) entry which is preliminary data.</text>
</comment>
<name>A0A9Q1JRW5_9CARY</name>
<evidence type="ECO:0000256" key="1">
    <source>
        <dbReference type="SAM" id="MobiDB-lite"/>
    </source>
</evidence>
<dbReference type="AlphaFoldDB" id="A0A9Q1JRW5"/>
<accession>A0A9Q1JRW5</accession>
<reference evidence="2" key="1">
    <citation type="submission" date="2022-04" db="EMBL/GenBank/DDBJ databases">
        <title>Carnegiea gigantea Genome sequencing and assembly v2.</title>
        <authorList>
            <person name="Copetti D."/>
            <person name="Sanderson M.J."/>
            <person name="Burquez A."/>
            <person name="Wojciechowski M.F."/>
        </authorList>
    </citation>
    <scope>NUCLEOTIDE SEQUENCE</scope>
    <source>
        <strain evidence="2">SGP5-SGP5p</strain>
        <tissue evidence="2">Aerial part</tissue>
    </source>
</reference>
<evidence type="ECO:0000313" key="2">
    <source>
        <dbReference type="EMBL" id="KAJ8429843.1"/>
    </source>
</evidence>
<feature type="region of interest" description="Disordered" evidence="1">
    <location>
        <begin position="119"/>
        <end position="176"/>
    </location>
</feature>
<feature type="region of interest" description="Disordered" evidence="1">
    <location>
        <begin position="245"/>
        <end position="264"/>
    </location>
</feature>
<organism evidence="2 3">
    <name type="scientific">Carnegiea gigantea</name>
    <dbReference type="NCBI Taxonomy" id="171969"/>
    <lineage>
        <taxon>Eukaryota</taxon>
        <taxon>Viridiplantae</taxon>
        <taxon>Streptophyta</taxon>
        <taxon>Embryophyta</taxon>
        <taxon>Tracheophyta</taxon>
        <taxon>Spermatophyta</taxon>
        <taxon>Magnoliopsida</taxon>
        <taxon>eudicotyledons</taxon>
        <taxon>Gunneridae</taxon>
        <taxon>Pentapetalae</taxon>
        <taxon>Caryophyllales</taxon>
        <taxon>Cactineae</taxon>
        <taxon>Cactaceae</taxon>
        <taxon>Cactoideae</taxon>
        <taxon>Echinocereeae</taxon>
        <taxon>Carnegiea</taxon>
    </lineage>
</organism>
<protein>
    <submittedName>
        <fullName evidence="2">Uncharacterized protein</fullName>
    </submittedName>
</protein>
<sequence>MKPPDRNPTSSFAPPVLPPPPHSLLVVDRSRSYIFETINSITDLLHLATPYSHHEPSVLPSDYFQIFGTLLQSYQKPCSTYVFLPRSVGSSSFRYGDHPYPQSQKMGPSYAQATKFGVGSSYQPQHSTDPNGVYPSLSSPDHVTDPQLSNPTSSPSFLPPVYEPASKDPTHEPEPDIPILAHSIHMLNPDHLTNTVPLNAMDEDLIEDSKDNDYEDSQEFMLDEEEMGDTFLILDTIQELELSVDSSKRRRVEEGEEGLSKATN</sequence>
<dbReference type="Proteomes" id="UP001153076">
    <property type="component" value="Unassembled WGS sequence"/>
</dbReference>
<feature type="compositionally biased region" description="Basic and acidic residues" evidence="1">
    <location>
        <begin position="165"/>
        <end position="174"/>
    </location>
</feature>
<evidence type="ECO:0000313" key="3">
    <source>
        <dbReference type="Proteomes" id="UP001153076"/>
    </source>
</evidence>
<keyword evidence="3" id="KW-1185">Reference proteome</keyword>
<proteinExistence type="predicted"/>
<feature type="compositionally biased region" description="Polar residues" evidence="1">
    <location>
        <begin position="120"/>
        <end position="156"/>
    </location>
</feature>
<gene>
    <name evidence="2" type="ORF">Cgig2_001130</name>
</gene>